<protein>
    <submittedName>
        <fullName evidence="5">Crp/Fnr family transcriptional regulator</fullName>
    </submittedName>
</protein>
<dbReference type="InterPro" id="IPR036388">
    <property type="entry name" value="WH-like_DNA-bd_sf"/>
</dbReference>
<dbReference type="Gene3D" id="2.60.120.10">
    <property type="entry name" value="Jelly Rolls"/>
    <property type="match status" value="1"/>
</dbReference>
<dbReference type="PROSITE" id="PS50042">
    <property type="entry name" value="CNMP_BINDING_3"/>
    <property type="match status" value="1"/>
</dbReference>
<dbReference type="Pfam" id="PF00027">
    <property type="entry name" value="cNMP_binding"/>
    <property type="match status" value="1"/>
</dbReference>
<evidence type="ECO:0000256" key="2">
    <source>
        <dbReference type="ARBA" id="ARBA00023125"/>
    </source>
</evidence>
<evidence type="ECO:0000313" key="6">
    <source>
        <dbReference type="Proteomes" id="UP000324853"/>
    </source>
</evidence>
<evidence type="ECO:0000256" key="3">
    <source>
        <dbReference type="ARBA" id="ARBA00023163"/>
    </source>
</evidence>
<evidence type="ECO:0000313" key="5">
    <source>
        <dbReference type="EMBL" id="TYL77415.1"/>
    </source>
</evidence>
<organism evidence="5 6">
    <name type="scientific">Bradyrhizobium cytisi</name>
    <dbReference type="NCBI Taxonomy" id="515489"/>
    <lineage>
        <taxon>Bacteria</taxon>
        <taxon>Pseudomonadati</taxon>
        <taxon>Pseudomonadota</taxon>
        <taxon>Alphaproteobacteria</taxon>
        <taxon>Hyphomicrobiales</taxon>
        <taxon>Nitrobacteraceae</taxon>
        <taxon>Bradyrhizobium</taxon>
    </lineage>
</organism>
<dbReference type="PANTHER" id="PTHR24567">
    <property type="entry name" value="CRP FAMILY TRANSCRIPTIONAL REGULATORY PROTEIN"/>
    <property type="match status" value="1"/>
</dbReference>
<dbReference type="SUPFAM" id="SSF46785">
    <property type="entry name" value="Winged helix' DNA-binding domain"/>
    <property type="match status" value="1"/>
</dbReference>
<dbReference type="GO" id="GO:0003700">
    <property type="term" value="F:DNA-binding transcription factor activity"/>
    <property type="evidence" value="ECO:0007669"/>
    <property type="project" value="TreeGrafter"/>
</dbReference>
<dbReference type="CDD" id="cd00038">
    <property type="entry name" value="CAP_ED"/>
    <property type="match status" value="1"/>
</dbReference>
<dbReference type="GO" id="GO:0005829">
    <property type="term" value="C:cytosol"/>
    <property type="evidence" value="ECO:0007669"/>
    <property type="project" value="TreeGrafter"/>
</dbReference>
<keyword evidence="6" id="KW-1185">Reference proteome</keyword>
<dbReference type="RefSeq" id="WP_148754553.1">
    <property type="nucleotide sequence ID" value="NZ_VSSR01000055.1"/>
</dbReference>
<keyword evidence="1" id="KW-0805">Transcription regulation</keyword>
<name>A0A5S4W7W7_9BRAD</name>
<dbReference type="Pfam" id="PF13545">
    <property type="entry name" value="HTH_Crp_2"/>
    <property type="match status" value="1"/>
</dbReference>
<feature type="domain" description="Cyclic nucleotide-binding" evidence="4">
    <location>
        <begin position="10"/>
        <end position="93"/>
    </location>
</feature>
<dbReference type="InterPro" id="IPR050397">
    <property type="entry name" value="Env_Response_Regulators"/>
</dbReference>
<sequence length="229" mass="25061">MPTAPLANSLLASLPRAEFEQLRPQMTVLSLAQGKVLAEVGDEIDQVYFPFGGMISLLTIMRNGKAVETATIGKDGAFGASATFGLHKSQVRAIIQISTTAAVIPAASMRRHGETSKALQLMCLRSNENLLAQARVTAACNALHLIEERFCRWLLQTSSVTQNMTIHLTQEFLSEMLGVRRTSVTEVAQKLQEAGLINYSRGVINILDLNALKARSCECFETLREQNVI</sequence>
<reference evidence="5 6" key="1">
    <citation type="submission" date="2019-08" db="EMBL/GenBank/DDBJ databases">
        <title>Bradyrhizobium hipponensis sp. nov., a rhizobium isolated from a Lupinus angustifolius root nodule in Tunisia.</title>
        <authorList>
            <person name="Off K."/>
            <person name="Rejili M."/>
            <person name="Mars M."/>
            <person name="Brachmann A."/>
            <person name="Marin M."/>
        </authorList>
    </citation>
    <scope>NUCLEOTIDE SEQUENCE [LARGE SCALE GENOMIC DNA]</scope>
    <source>
        <strain evidence="5 6">CTAW11</strain>
    </source>
</reference>
<dbReference type="InterPro" id="IPR000595">
    <property type="entry name" value="cNMP-bd_dom"/>
</dbReference>
<keyword evidence="2" id="KW-0238">DNA-binding</keyword>
<evidence type="ECO:0000256" key="1">
    <source>
        <dbReference type="ARBA" id="ARBA00023015"/>
    </source>
</evidence>
<dbReference type="InterPro" id="IPR036390">
    <property type="entry name" value="WH_DNA-bd_sf"/>
</dbReference>
<accession>A0A5S4W7W7</accession>
<comment type="caution">
    <text evidence="5">The sequence shown here is derived from an EMBL/GenBank/DDBJ whole genome shotgun (WGS) entry which is preliminary data.</text>
</comment>
<keyword evidence="3" id="KW-0804">Transcription</keyword>
<dbReference type="OrthoDB" id="7506088at2"/>
<gene>
    <name evidence="5" type="ORF">FXB38_29830</name>
</gene>
<dbReference type="SMART" id="SM00419">
    <property type="entry name" value="HTH_CRP"/>
    <property type="match status" value="1"/>
</dbReference>
<dbReference type="InterPro" id="IPR018490">
    <property type="entry name" value="cNMP-bd_dom_sf"/>
</dbReference>
<dbReference type="Proteomes" id="UP000324853">
    <property type="component" value="Unassembled WGS sequence"/>
</dbReference>
<dbReference type="EMBL" id="VSSR01000055">
    <property type="protein sequence ID" value="TYL77415.1"/>
    <property type="molecule type" value="Genomic_DNA"/>
</dbReference>
<evidence type="ECO:0000259" key="4">
    <source>
        <dbReference type="PROSITE" id="PS50042"/>
    </source>
</evidence>
<dbReference type="SUPFAM" id="SSF51206">
    <property type="entry name" value="cAMP-binding domain-like"/>
    <property type="match status" value="1"/>
</dbReference>
<dbReference type="Gene3D" id="1.10.10.10">
    <property type="entry name" value="Winged helix-like DNA-binding domain superfamily/Winged helix DNA-binding domain"/>
    <property type="match status" value="1"/>
</dbReference>
<dbReference type="GO" id="GO:0003677">
    <property type="term" value="F:DNA binding"/>
    <property type="evidence" value="ECO:0007669"/>
    <property type="project" value="UniProtKB-KW"/>
</dbReference>
<dbReference type="InterPro" id="IPR014710">
    <property type="entry name" value="RmlC-like_jellyroll"/>
</dbReference>
<dbReference type="PANTHER" id="PTHR24567:SF74">
    <property type="entry name" value="HTH-TYPE TRANSCRIPTIONAL REGULATOR ARCR"/>
    <property type="match status" value="1"/>
</dbReference>
<proteinExistence type="predicted"/>
<dbReference type="InterPro" id="IPR012318">
    <property type="entry name" value="HTH_CRP"/>
</dbReference>
<dbReference type="AlphaFoldDB" id="A0A5S4W7W7"/>